<comment type="caution">
    <text evidence="1">The sequence shown here is derived from an EMBL/GenBank/DDBJ whole genome shotgun (WGS) entry which is preliminary data.</text>
</comment>
<evidence type="ECO:0000313" key="1">
    <source>
        <dbReference type="EMBL" id="ODS10151.1"/>
    </source>
</evidence>
<dbReference type="OrthoDB" id="9873461at2"/>
<gene>
    <name evidence="1" type="ORF">VSF3289_00406</name>
</gene>
<protein>
    <submittedName>
        <fullName evidence="1">Uncharacterized protein</fullName>
    </submittedName>
</protein>
<dbReference type="PATRIC" id="fig|45658.8.peg.393"/>
<reference evidence="1 2" key="1">
    <citation type="submission" date="2016-08" db="EMBL/GenBank/DDBJ databases">
        <title>Genome sequencing of Vibrio scophthalmi strain FP3289, an isolated from Paralichthys olivaceus.</title>
        <authorList>
            <person name="Han H.-J."/>
        </authorList>
    </citation>
    <scope>NUCLEOTIDE SEQUENCE [LARGE SCALE GENOMIC DNA]</scope>
    <source>
        <strain evidence="1 2">FP3289</strain>
    </source>
</reference>
<dbReference type="Proteomes" id="UP000095131">
    <property type="component" value="Unassembled WGS sequence"/>
</dbReference>
<accession>A0A1E3WK59</accession>
<organism evidence="1 2">
    <name type="scientific">Vibrio scophthalmi</name>
    <dbReference type="NCBI Taxonomy" id="45658"/>
    <lineage>
        <taxon>Bacteria</taxon>
        <taxon>Pseudomonadati</taxon>
        <taxon>Pseudomonadota</taxon>
        <taxon>Gammaproteobacteria</taxon>
        <taxon>Vibrionales</taxon>
        <taxon>Vibrionaceae</taxon>
        <taxon>Vibrio</taxon>
    </lineage>
</organism>
<name>A0A1E3WK59_9VIBR</name>
<evidence type="ECO:0000313" key="2">
    <source>
        <dbReference type="Proteomes" id="UP000095131"/>
    </source>
</evidence>
<dbReference type="AlphaFoldDB" id="A0A1E3WK59"/>
<proteinExistence type="predicted"/>
<dbReference type="EMBL" id="MDCJ01000002">
    <property type="protein sequence ID" value="ODS10151.1"/>
    <property type="molecule type" value="Genomic_DNA"/>
</dbReference>
<sequence>MKELLLKMVDKFNELKATRTNMLSGFVTRPAAQQLEPVEQLAGFQNEFNQTVVQEIETLKQQIKELQGGIAHANS</sequence>
<dbReference type="RefSeq" id="WP_139127268.1">
    <property type="nucleotide sequence ID" value="NZ_MDCJ01000002.1"/>
</dbReference>